<accession>A0A9D2U006</accession>
<dbReference type="InterPro" id="IPR008984">
    <property type="entry name" value="SMAD_FHA_dom_sf"/>
</dbReference>
<dbReference type="PROSITE" id="PS50006">
    <property type="entry name" value="FHA_DOMAIN"/>
    <property type="match status" value="1"/>
</dbReference>
<reference evidence="9" key="2">
    <citation type="submission" date="2021-04" db="EMBL/GenBank/DDBJ databases">
        <authorList>
            <person name="Gilroy R."/>
        </authorList>
    </citation>
    <scope>NUCLEOTIDE SEQUENCE</scope>
    <source>
        <strain evidence="9">ChiHjej8B7-25341</strain>
    </source>
</reference>
<evidence type="ECO:0000256" key="5">
    <source>
        <dbReference type="PROSITE-ProRule" id="PRU10141"/>
    </source>
</evidence>
<keyword evidence="4 5" id="KW-0067">ATP-binding</keyword>
<dbReference type="GO" id="GO:0004674">
    <property type="term" value="F:protein serine/threonine kinase activity"/>
    <property type="evidence" value="ECO:0007669"/>
    <property type="project" value="TreeGrafter"/>
</dbReference>
<keyword evidence="1" id="KW-0808">Transferase</keyword>
<dbReference type="GO" id="GO:0005524">
    <property type="term" value="F:ATP binding"/>
    <property type="evidence" value="ECO:0007669"/>
    <property type="project" value="UniProtKB-UniRule"/>
</dbReference>
<dbReference type="Gene3D" id="2.60.200.20">
    <property type="match status" value="1"/>
</dbReference>
<feature type="domain" description="Protein kinase" evidence="8">
    <location>
        <begin position="20"/>
        <end position="299"/>
    </location>
</feature>
<evidence type="ECO:0000259" key="7">
    <source>
        <dbReference type="PROSITE" id="PS50006"/>
    </source>
</evidence>
<feature type="region of interest" description="Disordered" evidence="6">
    <location>
        <begin position="291"/>
        <end position="337"/>
    </location>
</feature>
<proteinExistence type="predicted"/>
<dbReference type="Proteomes" id="UP000823851">
    <property type="component" value="Unassembled WGS sequence"/>
</dbReference>
<dbReference type="CDD" id="cd14014">
    <property type="entry name" value="STKc_PknB_like"/>
    <property type="match status" value="1"/>
</dbReference>
<dbReference type="PROSITE" id="PS00109">
    <property type="entry name" value="PROTEIN_KINASE_TYR"/>
    <property type="match status" value="1"/>
</dbReference>
<gene>
    <name evidence="9" type="ORF">H9912_05265</name>
</gene>
<reference evidence="9" key="1">
    <citation type="journal article" date="2021" name="PeerJ">
        <title>Extensive microbial diversity within the chicken gut microbiome revealed by metagenomics and culture.</title>
        <authorList>
            <person name="Gilroy R."/>
            <person name="Ravi A."/>
            <person name="Getino M."/>
            <person name="Pursley I."/>
            <person name="Horton D.L."/>
            <person name="Alikhan N.F."/>
            <person name="Baker D."/>
            <person name="Gharbi K."/>
            <person name="Hall N."/>
            <person name="Watson M."/>
            <person name="Adriaenssens E.M."/>
            <person name="Foster-Nyarko E."/>
            <person name="Jarju S."/>
            <person name="Secka A."/>
            <person name="Antonio M."/>
            <person name="Oren A."/>
            <person name="Chaudhuri R.R."/>
            <person name="La Ragione R."/>
            <person name="Hildebrand F."/>
            <person name="Pallen M.J."/>
        </authorList>
    </citation>
    <scope>NUCLEOTIDE SEQUENCE</scope>
    <source>
        <strain evidence="9">ChiHjej8B7-25341</strain>
    </source>
</reference>
<sequence>MMGEKDERRPPVERLGNGKYQVEKILGAGGFGITYRCSDTQSGRVCAVKEYMPEAIASRDPETGRIVPEPDRQAAFLHGKKRFLEEAQILIRMSAIPGVVHVEDVFEENDTAYYVMEYLDGRTLKQVMRALGGKLPWAAAVEAVARAGLALEEIHMRAGIFHRDISPENIMVLPDGDVKIIDFGSAKAMAVNENQQFSVVLKPGFAPPEQYASNMSQGSFTDVYALAGTFYYAASGVMIPAAPDRVMGAEYESLEKLVPQCGRQASEAVDRALLLDARFRTQTMREFVEGITQGSQPGFRTQTADGTATVTRSQEPLPEERLKNRTGEVGSHAGGFGPVSASRPVPSAASGAAPPDAWLLVEKGACAGQRFSVAAGRTVTVGRSGAKSEIRLAGHPEISGLHFKLLYARKKHCFYVIDQSANGLYYRGVRLEKGKKYKVMPKDRLGVGSMNCVIALEEA</sequence>
<dbReference type="PROSITE" id="PS00107">
    <property type="entry name" value="PROTEIN_KINASE_ATP"/>
    <property type="match status" value="1"/>
</dbReference>
<dbReference type="PANTHER" id="PTHR43289">
    <property type="entry name" value="MITOGEN-ACTIVATED PROTEIN KINASE KINASE KINASE 20-RELATED"/>
    <property type="match status" value="1"/>
</dbReference>
<feature type="compositionally biased region" description="Polar residues" evidence="6">
    <location>
        <begin position="292"/>
        <end position="314"/>
    </location>
</feature>
<evidence type="ECO:0000256" key="2">
    <source>
        <dbReference type="ARBA" id="ARBA00022741"/>
    </source>
</evidence>
<organism evidence="9 10">
    <name type="scientific">Candidatus Eisenbergiella stercorigallinarum</name>
    <dbReference type="NCBI Taxonomy" id="2838557"/>
    <lineage>
        <taxon>Bacteria</taxon>
        <taxon>Bacillati</taxon>
        <taxon>Bacillota</taxon>
        <taxon>Clostridia</taxon>
        <taxon>Lachnospirales</taxon>
        <taxon>Lachnospiraceae</taxon>
        <taxon>Eisenbergiella</taxon>
    </lineage>
</organism>
<dbReference type="SUPFAM" id="SSF56112">
    <property type="entry name" value="Protein kinase-like (PK-like)"/>
    <property type="match status" value="1"/>
</dbReference>
<dbReference type="AlphaFoldDB" id="A0A9D2U006"/>
<name>A0A9D2U006_9FIRM</name>
<evidence type="ECO:0000256" key="3">
    <source>
        <dbReference type="ARBA" id="ARBA00022777"/>
    </source>
</evidence>
<comment type="caution">
    <text evidence="9">The sequence shown here is derived from an EMBL/GenBank/DDBJ whole genome shotgun (WGS) entry which is preliminary data.</text>
</comment>
<dbReference type="InterPro" id="IPR000719">
    <property type="entry name" value="Prot_kinase_dom"/>
</dbReference>
<dbReference type="PROSITE" id="PS50011">
    <property type="entry name" value="PROTEIN_KINASE_DOM"/>
    <property type="match status" value="1"/>
</dbReference>
<dbReference type="EMBL" id="DWUW01000149">
    <property type="protein sequence ID" value="HJD31334.1"/>
    <property type="molecule type" value="Genomic_DNA"/>
</dbReference>
<dbReference type="PANTHER" id="PTHR43289:SF34">
    <property type="entry name" value="SERINE_THREONINE-PROTEIN KINASE YBDM-RELATED"/>
    <property type="match status" value="1"/>
</dbReference>
<dbReference type="InterPro" id="IPR011009">
    <property type="entry name" value="Kinase-like_dom_sf"/>
</dbReference>
<dbReference type="InterPro" id="IPR017441">
    <property type="entry name" value="Protein_kinase_ATP_BS"/>
</dbReference>
<dbReference type="Pfam" id="PF00498">
    <property type="entry name" value="FHA"/>
    <property type="match status" value="1"/>
</dbReference>
<dbReference type="CDD" id="cd00060">
    <property type="entry name" value="FHA"/>
    <property type="match status" value="1"/>
</dbReference>
<evidence type="ECO:0000256" key="4">
    <source>
        <dbReference type="ARBA" id="ARBA00022840"/>
    </source>
</evidence>
<evidence type="ECO:0000256" key="1">
    <source>
        <dbReference type="ARBA" id="ARBA00022679"/>
    </source>
</evidence>
<feature type="domain" description="FHA" evidence="7">
    <location>
        <begin position="379"/>
        <end position="431"/>
    </location>
</feature>
<feature type="binding site" evidence="5">
    <location>
        <position position="49"/>
    </location>
    <ligand>
        <name>ATP</name>
        <dbReference type="ChEBI" id="CHEBI:30616"/>
    </ligand>
</feature>
<evidence type="ECO:0000313" key="9">
    <source>
        <dbReference type="EMBL" id="HJD31334.1"/>
    </source>
</evidence>
<dbReference type="InterPro" id="IPR000253">
    <property type="entry name" value="FHA_dom"/>
</dbReference>
<dbReference type="InterPro" id="IPR008266">
    <property type="entry name" value="Tyr_kinase_AS"/>
</dbReference>
<dbReference type="Gene3D" id="3.30.200.20">
    <property type="entry name" value="Phosphorylase Kinase, domain 1"/>
    <property type="match status" value="1"/>
</dbReference>
<dbReference type="Gene3D" id="1.10.510.10">
    <property type="entry name" value="Transferase(Phosphotransferase) domain 1"/>
    <property type="match status" value="1"/>
</dbReference>
<evidence type="ECO:0000313" key="10">
    <source>
        <dbReference type="Proteomes" id="UP000823851"/>
    </source>
</evidence>
<evidence type="ECO:0000259" key="8">
    <source>
        <dbReference type="PROSITE" id="PS50011"/>
    </source>
</evidence>
<keyword evidence="2 5" id="KW-0547">Nucleotide-binding</keyword>
<evidence type="ECO:0000256" key="6">
    <source>
        <dbReference type="SAM" id="MobiDB-lite"/>
    </source>
</evidence>
<protein>
    <submittedName>
        <fullName evidence="9">Protein kinase</fullName>
    </submittedName>
</protein>
<dbReference type="Pfam" id="PF00069">
    <property type="entry name" value="Pkinase"/>
    <property type="match status" value="1"/>
</dbReference>
<keyword evidence="3 9" id="KW-0418">Kinase</keyword>
<dbReference type="SUPFAM" id="SSF49879">
    <property type="entry name" value="SMAD/FHA domain"/>
    <property type="match status" value="1"/>
</dbReference>